<dbReference type="InterPro" id="IPR036910">
    <property type="entry name" value="HMG_box_dom_sf"/>
</dbReference>
<feature type="compositionally biased region" description="Basic and acidic residues" evidence="5">
    <location>
        <begin position="61"/>
        <end position="81"/>
    </location>
</feature>
<dbReference type="CDD" id="cd01390">
    <property type="entry name" value="HMG-box_NHP6-like"/>
    <property type="match status" value="1"/>
</dbReference>
<keyword evidence="2 4" id="KW-0539">Nucleus</keyword>
<dbReference type="Proteomes" id="UP000001744">
    <property type="component" value="Unassembled WGS sequence"/>
</dbReference>
<organism evidence="7 9">
    <name type="scientific">Schizosaccharomyces japonicus (strain yFS275 / FY16936)</name>
    <name type="common">Fission yeast</name>
    <dbReference type="NCBI Taxonomy" id="402676"/>
    <lineage>
        <taxon>Eukaryota</taxon>
        <taxon>Fungi</taxon>
        <taxon>Dikarya</taxon>
        <taxon>Ascomycota</taxon>
        <taxon>Taphrinomycotina</taxon>
        <taxon>Schizosaccharomycetes</taxon>
        <taxon>Schizosaccharomycetales</taxon>
        <taxon>Schizosaccharomycetaceae</taxon>
        <taxon>Schizosaccharomyces</taxon>
    </lineage>
</organism>
<reference evidence="7 9" key="1">
    <citation type="journal article" date="2011" name="Science">
        <title>Comparative functional genomics of the fission yeasts.</title>
        <authorList>
            <person name="Rhind N."/>
            <person name="Chen Z."/>
            <person name="Yassour M."/>
            <person name="Thompson D.A."/>
            <person name="Haas B.J."/>
            <person name="Habib N."/>
            <person name="Wapinski I."/>
            <person name="Roy S."/>
            <person name="Lin M.F."/>
            <person name="Heiman D.I."/>
            <person name="Young S.K."/>
            <person name="Furuya K."/>
            <person name="Guo Y."/>
            <person name="Pidoux A."/>
            <person name="Chen H.M."/>
            <person name="Robbertse B."/>
            <person name="Goldberg J.M."/>
            <person name="Aoki K."/>
            <person name="Bayne E.H."/>
            <person name="Berlin A.M."/>
            <person name="Desjardins C.A."/>
            <person name="Dobbs E."/>
            <person name="Dukaj L."/>
            <person name="Fan L."/>
            <person name="FitzGerald M.G."/>
            <person name="French C."/>
            <person name="Gujja S."/>
            <person name="Hansen K."/>
            <person name="Keifenheim D."/>
            <person name="Levin J.Z."/>
            <person name="Mosher R.A."/>
            <person name="Mueller C.A."/>
            <person name="Pfiffner J."/>
            <person name="Priest M."/>
            <person name="Russ C."/>
            <person name="Smialowska A."/>
            <person name="Swoboda P."/>
            <person name="Sykes S.M."/>
            <person name="Vaughn M."/>
            <person name="Vengrova S."/>
            <person name="Yoder R."/>
            <person name="Zeng Q."/>
            <person name="Allshire R."/>
            <person name="Baulcombe D."/>
            <person name="Birren B.W."/>
            <person name="Brown W."/>
            <person name="Ekwall K."/>
            <person name="Kellis M."/>
            <person name="Leatherwood J."/>
            <person name="Levin H."/>
            <person name="Margalit H."/>
            <person name="Martienssen R."/>
            <person name="Nieduszynski C.A."/>
            <person name="Spatafora J.W."/>
            <person name="Friedman N."/>
            <person name="Dalgaard J.Z."/>
            <person name="Baumann P."/>
            <person name="Niki H."/>
            <person name="Regev A."/>
            <person name="Nusbaum C."/>
        </authorList>
    </citation>
    <scope>NUCLEOTIDE SEQUENCE [LARGE SCALE GENOMIC DNA]</scope>
    <source>
        <strain evidence="9">yFS275 / FY16936</strain>
    </source>
</reference>
<dbReference type="PANTHER" id="PTHR48112">
    <property type="entry name" value="HIGH MOBILITY GROUP PROTEIN DSP1"/>
    <property type="match status" value="1"/>
</dbReference>
<keyword evidence="9" id="KW-1185">Reference proteome</keyword>
<dbReference type="PRINTS" id="PR00886">
    <property type="entry name" value="HIGHMOBLTY12"/>
</dbReference>
<dbReference type="FunFam" id="1.10.30.10:FF:000016">
    <property type="entry name" value="FACT complex subunit SSRP1"/>
    <property type="match status" value="1"/>
</dbReference>
<accession>B6K4P1</accession>
<dbReference type="GO" id="GO:0003677">
    <property type="term" value="F:DNA binding"/>
    <property type="evidence" value="ECO:0007669"/>
    <property type="project" value="UniProtKB-UniRule"/>
</dbReference>
<dbReference type="eggNOG" id="KOG0381">
    <property type="taxonomic scope" value="Eukaryota"/>
</dbReference>
<dbReference type="GO" id="GO:0005634">
    <property type="term" value="C:nucleus"/>
    <property type="evidence" value="ECO:0000318"/>
    <property type="project" value="GO_Central"/>
</dbReference>
<dbReference type="GO" id="GO:0000785">
    <property type="term" value="C:chromatin"/>
    <property type="evidence" value="ECO:0000269"/>
    <property type="project" value="JaponicusDB"/>
</dbReference>
<evidence type="ECO:0000256" key="1">
    <source>
        <dbReference type="ARBA" id="ARBA00023125"/>
    </source>
</evidence>
<evidence type="ECO:0000313" key="8">
    <source>
        <dbReference type="JaponicusDB" id="SJAG_03603"/>
    </source>
</evidence>
<keyword evidence="1 4" id="KW-0238">DNA-binding</keyword>
<name>B6K4P1_SCHJY</name>
<dbReference type="SUPFAM" id="SSF47095">
    <property type="entry name" value="HMG-box"/>
    <property type="match status" value="1"/>
</dbReference>
<evidence type="ECO:0000259" key="6">
    <source>
        <dbReference type="PROSITE" id="PS50118"/>
    </source>
</evidence>
<dbReference type="EMBL" id="KE651167">
    <property type="protein sequence ID" value="EEB08448.1"/>
    <property type="molecule type" value="Genomic_DNA"/>
</dbReference>
<dbReference type="SMART" id="SM00398">
    <property type="entry name" value="HMG"/>
    <property type="match status" value="1"/>
</dbReference>
<dbReference type="PROSITE" id="PS50118">
    <property type="entry name" value="HMG_BOX_2"/>
    <property type="match status" value="1"/>
</dbReference>
<evidence type="ECO:0000313" key="7">
    <source>
        <dbReference type="EMBL" id="EEB08448.1"/>
    </source>
</evidence>
<evidence type="ECO:0000256" key="5">
    <source>
        <dbReference type="SAM" id="MobiDB-lite"/>
    </source>
</evidence>
<comment type="similarity">
    <text evidence="3">Belongs to the NHP6 family.</text>
</comment>
<gene>
    <name evidence="8" type="primary">nhp6</name>
    <name evidence="7" type="ORF">SJAG_03603</name>
</gene>
<protein>
    <submittedName>
        <fullName evidence="7">High-mobility group non-histone chromatin protein</fullName>
    </submittedName>
</protein>
<feature type="compositionally biased region" description="Basic residues" evidence="5">
    <location>
        <begin position="1"/>
        <end position="10"/>
    </location>
</feature>
<dbReference type="OMA" id="RYERECM"/>
<dbReference type="HOGENOM" id="CLU_1897428_0_0_1"/>
<dbReference type="Gene3D" id="1.10.30.10">
    <property type="entry name" value="High mobility group box domain"/>
    <property type="match status" value="1"/>
</dbReference>
<dbReference type="Pfam" id="PF00505">
    <property type="entry name" value="HMG_box"/>
    <property type="match status" value="1"/>
</dbReference>
<feature type="region of interest" description="Disordered" evidence="5">
    <location>
        <begin position="61"/>
        <end position="134"/>
    </location>
</feature>
<dbReference type="VEuPathDB" id="FungiDB:SJAG_03603"/>
<evidence type="ECO:0000313" key="9">
    <source>
        <dbReference type="Proteomes" id="UP000001744"/>
    </source>
</evidence>
<dbReference type="PANTHER" id="PTHR48112:SF22">
    <property type="entry name" value="MITOCHONDRIAL TRANSCRIPTION FACTOR A, ISOFORM B"/>
    <property type="match status" value="1"/>
</dbReference>
<dbReference type="InterPro" id="IPR050342">
    <property type="entry name" value="HMGB"/>
</dbReference>
<feature type="compositionally biased region" description="Basic and acidic residues" evidence="5">
    <location>
        <begin position="120"/>
        <end position="134"/>
    </location>
</feature>
<dbReference type="InterPro" id="IPR009071">
    <property type="entry name" value="HMG_box_dom"/>
</dbReference>
<dbReference type="RefSeq" id="XP_002174741.1">
    <property type="nucleotide sequence ID" value="XM_002174705.1"/>
</dbReference>
<evidence type="ECO:0000256" key="4">
    <source>
        <dbReference type="PROSITE-ProRule" id="PRU00267"/>
    </source>
</evidence>
<feature type="DNA-binding region" description="HMG box" evidence="4">
    <location>
        <begin position="16"/>
        <end position="79"/>
    </location>
</feature>
<proteinExistence type="inferred from homology"/>
<dbReference type="OrthoDB" id="1919336at2759"/>
<feature type="compositionally biased region" description="Pro residues" evidence="5">
    <location>
        <begin position="99"/>
        <end position="115"/>
    </location>
</feature>
<sequence>MPKAARKTRRKDPNAPKRNMSAFMFFSMSNREKIKEENPEATFGQIGSLLGKKWKTLTAVEKEPYEEKARKDKERYERECMKGPAKTGEPVKKETNSPPKAPSPKAPSPKAPSPTVPSNESEKNAETDSTKAEE</sequence>
<dbReference type="GO" id="GO:0030875">
    <property type="term" value="C:rDNA protrusion"/>
    <property type="evidence" value="ECO:0000269"/>
    <property type="project" value="JaponicusDB"/>
</dbReference>
<feature type="domain" description="HMG box" evidence="6">
    <location>
        <begin position="16"/>
        <end position="79"/>
    </location>
</feature>
<dbReference type="GeneID" id="7051311"/>
<evidence type="ECO:0000256" key="3">
    <source>
        <dbReference type="ARBA" id="ARBA00043963"/>
    </source>
</evidence>
<dbReference type="AlphaFoldDB" id="B6K4P1"/>
<evidence type="ECO:0000256" key="2">
    <source>
        <dbReference type="ARBA" id="ARBA00023242"/>
    </source>
</evidence>
<dbReference type="JaponicusDB" id="SJAG_03603">
    <property type="gene designation" value="nhp6"/>
</dbReference>
<dbReference type="STRING" id="402676.B6K4P1"/>
<feature type="region of interest" description="Disordered" evidence="5">
    <location>
        <begin position="1"/>
        <end position="22"/>
    </location>
</feature>